<evidence type="ECO:0000313" key="9">
    <source>
        <dbReference type="EMBL" id="RCN28948.1"/>
    </source>
</evidence>
<keyword evidence="2 6" id="KW-0285">Flavoprotein</keyword>
<dbReference type="AlphaFoldDB" id="A0A368FBI0"/>
<name>A0A368FBI0_ANCCA</name>
<dbReference type="STRING" id="29170.A0A368FBI0"/>
<evidence type="ECO:0000256" key="3">
    <source>
        <dbReference type="ARBA" id="ARBA00022827"/>
    </source>
</evidence>
<dbReference type="InterPro" id="IPR039799">
    <property type="entry name" value="ALR/ERV"/>
</dbReference>
<evidence type="ECO:0000256" key="6">
    <source>
        <dbReference type="RuleBase" id="RU371123"/>
    </source>
</evidence>
<comment type="caution">
    <text evidence="9">The sequence shown here is derived from an EMBL/GenBank/DDBJ whole genome shotgun (WGS) entry which is preliminary data.</text>
</comment>
<evidence type="ECO:0000259" key="8">
    <source>
        <dbReference type="PROSITE" id="PS51324"/>
    </source>
</evidence>
<keyword evidence="10" id="KW-1185">Reference proteome</keyword>
<evidence type="ECO:0000313" key="10">
    <source>
        <dbReference type="Proteomes" id="UP000252519"/>
    </source>
</evidence>
<gene>
    <name evidence="9" type="ORF">ANCCAN_25305</name>
</gene>
<dbReference type="GO" id="GO:0050660">
    <property type="term" value="F:flavin adenine dinucleotide binding"/>
    <property type="evidence" value="ECO:0007669"/>
    <property type="project" value="TreeGrafter"/>
</dbReference>
<evidence type="ECO:0000256" key="5">
    <source>
        <dbReference type="ARBA" id="ARBA00023157"/>
    </source>
</evidence>
<dbReference type="Gene3D" id="1.20.120.310">
    <property type="entry name" value="ERV/ALR sulfhydryl oxidase domain"/>
    <property type="match status" value="1"/>
</dbReference>
<reference evidence="9 10" key="1">
    <citation type="submission" date="2014-10" db="EMBL/GenBank/DDBJ databases">
        <title>Draft genome of the hookworm Ancylostoma caninum.</title>
        <authorList>
            <person name="Mitreva M."/>
        </authorList>
    </citation>
    <scope>NUCLEOTIDE SEQUENCE [LARGE SCALE GENOMIC DNA]</scope>
    <source>
        <strain evidence="9 10">Baltimore</strain>
    </source>
</reference>
<feature type="domain" description="ERV/ALR sulfhydryl oxidase" evidence="8">
    <location>
        <begin position="123"/>
        <end position="223"/>
    </location>
</feature>
<keyword evidence="5" id="KW-1015">Disulfide bond</keyword>
<dbReference type="Pfam" id="PF04777">
    <property type="entry name" value="Evr1_Alr"/>
    <property type="match status" value="1"/>
</dbReference>
<evidence type="ECO:0000256" key="7">
    <source>
        <dbReference type="SAM" id="MobiDB-lite"/>
    </source>
</evidence>
<dbReference type="EC" id="1.8.3.2" evidence="6"/>
<dbReference type="OrthoDB" id="17199at2759"/>
<evidence type="ECO:0000256" key="1">
    <source>
        <dbReference type="ARBA" id="ARBA00001974"/>
    </source>
</evidence>
<dbReference type="PROSITE" id="PS51324">
    <property type="entry name" value="ERV_ALR"/>
    <property type="match status" value="1"/>
</dbReference>
<comment type="catalytic activity">
    <reaction evidence="6">
        <text>2 R'C(R)SH + O2 = R'C(R)S-S(R)CR' + H2O2</text>
        <dbReference type="Rhea" id="RHEA:17357"/>
        <dbReference type="ChEBI" id="CHEBI:15379"/>
        <dbReference type="ChEBI" id="CHEBI:16240"/>
        <dbReference type="ChEBI" id="CHEBI:16520"/>
        <dbReference type="ChEBI" id="CHEBI:17412"/>
        <dbReference type="EC" id="1.8.3.2"/>
    </reaction>
</comment>
<protein>
    <recommendedName>
        <fullName evidence="6">Sulfhydryl oxidase</fullName>
        <ecNumber evidence="6">1.8.3.2</ecNumber>
    </recommendedName>
</protein>
<keyword evidence="4 6" id="KW-0560">Oxidoreductase</keyword>
<dbReference type="InterPro" id="IPR036774">
    <property type="entry name" value="ERV/ALR_sulphydryl_oxid_sf"/>
</dbReference>
<dbReference type="GO" id="GO:0005739">
    <property type="term" value="C:mitochondrion"/>
    <property type="evidence" value="ECO:0007669"/>
    <property type="project" value="TreeGrafter"/>
</dbReference>
<accession>A0A368FBI0</accession>
<dbReference type="Proteomes" id="UP000252519">
    <property type="component" value="Unassembled WGS sequence"/>
</dbReference>
<proteinExistence type="predicted"/>
<dbReference type="PANTHER" id="PTHR12645">
    <property type="entry name" value="ALR/ERV"/>
    <property type="match status" value="1"/>
</dbReference>
<dbReference type="EMBL" id="JOJR01002219">
    <property type="protein sequence ID" value="RCN28948.1"/>
    <property type="molecule type" value="Genomic_DNA"/>
</dbReference>
<feature type="region of interest" description="Disordered" evidence="7">
    <location>
        <begin position="91"/>
        <end position="122"/>
    </location>
</feature>
<dbReference type="SUPFAM" id="SSF69000">
    <property type="entry name" value="FAD-dependent thiol oxidase"/>
    <property type="match status" value="1"/>
</dbReference>
<dbReference type="PANTHER" id="PTHR12645:SF0">
    <property type="entry name" value="FAD-LINKED SULFHYDRYL OXIDASE ALR"/>
    <property type="match status" value="1"/>
</dbReference>
<organism evidence="9 10">
    <name type="scientific">Ancylostoma caninum</name>
    <name type="common">Dog hookworm</name>
    <dbReference type="NCBI Taxonomy" id="29170"/>
    <lineage>
        <taxon>Eukaryota</taxon>
        <taxon>Metazoa</taxon>
        <taxon>Ecdysozoa</taxon>
        <taxon>Nematoda</taxon>
        <taxon>Chromadorea</taxon>
        <taxon>Rhabditida</taxon>
        <taxon>Rhabditina</taxon>
        <taxon>Rhabditomorpha</taxon>
        <taxon>Strongyloidea</taxon>
        <taxon>Ancylostomatidae</taxon>
        <taxon>Ancylostomatinae</taxon>
        <taxon>Ancylostoma</taxon>
    </lineage>
</organism>
<comment type="cofactor">
    <cofactor evidence="1 6">
        <name>FAD</name>
        <dbReference type="ChEBI" id="CHEBI:57692"/>
    </cofactor>
</comment>
<dbReference type="InterPro" id="IPR017905">
    <property type="entry name" value="ERV/ALR_sulphydryl_oxidase"/>
</dbReference>
<keyword evidence="3 6" id="KW-0274">FAD</keyword>
<evidence type="ECO:0000256" key="2">
    <source>
        <dbReference type="ARBA" id="ARBA00022630"/>
    </source>
</evidence>
<sequence>MYSLPRDILIRRTALFTVPIQLRKRRYFTDCFFHNKATVLIIVHYKSWEEPFPLVILNMCYFVVMEIGPDGKPCRACVSIEDLMKRAKDLASKKGSQEAGGSKSTAPESSSSSSSSPHDFKQCPVDKDELGRSTWNLLHTMSVYYPEKPSEDNKKTASQFMDSLAKTYPCDFCAKDLRKDLKEDPPKLGSREEFAMWMCRLHNKVSITVFRSSICHSLFFGLG</sequence>
<dbReference type="GO" id="GO:0016971">
    <property type="term" value="F:flavin-dependent sulfhydryl oxidase activity"/>
    <property type="evidence" value="ECO:0007669"/>
    <property type="project" value="InterPro"/>
</dbReference>
<evidence type="ECO:0000256" key="4">
    <source>
        <dbReference type="ARBA" id="ARBA00023002"/>
    </source>
</evidence>